<feature type="region of interest" description="Disordered" evidence="1">
    <location>
        <begin position="1"/>
        <end position="23"/>
    </location>
</feature>
<dbReference type="AlphaFoldDB" id="A0A316X971"/>
<evidence type="ECO:0000313" key="2">
    <source>
        <dbReference type="EMBL" id="PWN69316.1"/>
    </source>
</evidence>
<comment type="caution">
    <text evidence="2">The sequence shown here is derived from an EMBL/GenBank/DDBJ whole genome shotgun (WGS) entry which is preliminary data.</text>
</comment>
<proteinExistence type="predicted"/>
<sequence length="101" mass="11651">MNNRGRFQAQGKKLEESESWAQEKGIELDESLKLIEKLKTKIPRRELNIRKKVFEKTKKMITVANSNGGIKVDGDKIFSKSYIVFGKERVDTEVFKGEAFI</sequence>
<protein>
    <submittedName>
        <fullName evidence="2">Uncharacterized protein</fullName>
    </submittedName>
</protein>
<evidence type="ECO:0000256" key="1">
    <source>
        <dbReference type="SAM" id="MobiDB-lite"/>
    </source>
</evidence>
<evidence type="ECO:0000313" key="3">
    <source>
        <dbReference type="Proteomes" id="UP000236594"/>
    </source>
</evidence>
<organism evidence="2 3">
    <name type="scientific">Chryseobacterium phosphatilyticum</name>
    <dbReference type="NCBI Taxonomy" id="475075"/>
    <lineage>
        <taxon>Bacteria</taxon>
        <taxon>Pseudomonadati</taxon>
        <taxon>Bacteroidota</taxon>
        <taxon>Flavobacteriia</taxon>
        <taxon>Flavobacteriales</taxon>
        <taxon>Weeksellaceae</taxon>
        <taxon>Chryseobacterium group</taxon>
        <taxon>Chryseobacterium</taxon>
    </lineage>
</organism>
<dbReference type="OrthoDB" id="1495176at2"/>
<name>A0A316X971_9FLAO</name>
<gene>
    <name evidence="2" type="ORF">C1631_014775</name>
</gene>
<keyword evidence="3" id="KW-1185">Reference proteome</keyword>
<accession>A0A316X971</accession>
<dbReference type="EMBL" id="PPED02000003">
    <property type="protein sequence ID" value="PWN69316.1"/>
    <property type="molecule type" value="Genomic_DNA"/>
</dbReference>
<reference evidence="2 3" key="1">
    <citation type="submission" date="2018-04" db="EMBL/GenBank/DDBJ databases">
        <title>Draft Genome Sequence of Phosphate-Solubilizing Chryseobacterium sp. ISE14 that is a Biocontrol and Plant Growth-Promoting Rhizobacterium Isolated from Cucumber.</title>
        <authorList>
            <person name="Jeong J.-J."/>
            <person name="Sang M.K."/>
            <person name="Choi I.-G."/>
            <person name="Kim K.D."/>
        </authorList>
    </citation>
    <scope>NUCLEOTIDE SEQUENCE [LARGE SCALE GENOMIC DNA]</scope>
    <source>
        <strain evidence="2 3">ISE14</strain>
    </source>
</reference>
<dbReference type="Proteomes" id="UP000236594">
    <property type="component" value="Unassembled WGS sequence"/>
</dbReference>
<dbReference type="RefSeq" id="WP_109713027.1">
    <property type="nucleotide sequence ID" value="NZ_PPED02000003.1"/>
</dbReference>